<gene>
    <name evidence="12 17" type="primary">dnaG</name>
    <name evidence="17" type="ORF">K8I29_07965</name>
</gene>
<evidence type="ECO:0000256" key="8">
    <source>
        <dbReference type="ARBA" id="ARBA00022833"/>
    </source>
</evidence>
<keyword evidence="1 12" id="KW-0240">DNA-directed RNA polymerase</keyword>
<dbReference type="InterPro" id="IPR002694">
    <property type="entry name" value="Znf_CHC2"/>
</dbReference>
<dbReference type="FunFam" id="3.90.580.10:FF:000001">
    <property type="entry name" value="DNA primase"/>
    <property type="match status" value="1"/>
</dbReference>
<evidence type="ECO:0000313" key="18">
    <source>
        <dbReference type="Proteomes" id="UP000705867"/>
    </source>
</evidence>
<keyword evidence="10 12" id="KW-0238">DNA-binding</keyword>
<dbReference type="SMART" id="SM00493">
    <property type="entry name" value="TOPRIM"/>
    <property type="match status" value="1"/>
</dbReference>
<name>A0A953LWP0_9BACT</name>
<comment type="catalytic activity">
    <reaction evidence="12">
        <text>ssDNA + n NTP = ssDNA/pppN(pN)n-1 hybrid + (n-1) diphosphate.</text>
        <dbReference type="EC" id="2.7.7.101"/>
    </reaction>
</comment>
<dbReference type="InterPro" id="IPR050219">
    <property type="entry name" value="DnaG_primase"/>
</dbReference>
<dbReference type="FunFam" id="3.40.1360.10:FF:000002">
    <property type="entry name" value="DNA primase"/>
    <property type="match status" value="1"/>
</dbReference>
<organism evidence="17 18">
    <name type="scientific">Candidatus Nitrobium versatile</name>
    <dbReference type="NCBI Taxonomy" id="2884831"/>
    <lineage>
        <taxon>Bacteria</taxon>
        <taxon>Pseudomonadati</taxon>
        <taxon>Nitrospirota</taxon>
        <taxon>Nitrospiria</taxon>
        <taxon>Nitrospirales</taxon>
        <taxon>Nitrospiraceae</taxon>
        <taxon>Candidatus Nitrobium</taxon>
    </lineage>
</organism>
<comment type="similarity">
    <text evidence="12 13">Belongs to the DnaG primase family.</text>
</comment>
<dbReference type="GO" id="GO:0006269">
    <property type="term" value="P:DNA replication, synthesis of primer"/>
    <property type="evidence" value="ECO:0007669"/>
    <property type="project" value="UniProtKB-UniRule"/>
</dbReference>
<keyword evidence="8 12" id="KW-0862">Zinc</keyword>
<dbReference type="Gene3D" id="3.90.980.10">
    <property type="entry name" value="DNA primase, catalytic core, N-terminal domain"/>
    <property type="match status" value="1"/>
</dbReference>
<keyword evidence="11 12" id="KW-0804">Transcription</keyword>
<evidence type="ECO:0000259" key="16">
    <source>
        <dbReference type="PROSITE" id="PS50880"/>
    </source>
</evidence>
<proteinExistence type="inferred from homology"/>
<comment type="domain">
    <text evidence="12">Contains an N-terminal zinc-binding domain, a central core domain that contains the primase activity, and a C-terminal DnaB-binding domain.</text>
</comment>
<dbReference type="GO" id="GO:0000428">
    <property type="term" value="C:DNA-directed RNA polymerase complex"/>
    <property type="evidence" value="ECO:0007669"/>
    <property type="project" value="UniProtKB-KW"/>
</dbReference>
<dbReference type="HAMAP" id="MF_00974">
    <property type="entry name" value="DNA_primase_DnaG"/>
    <property type="match status" value="1"/>
</dbReference>
<evidence type="ECO:0000256" key="14">
    <source>
        <dbReference type="PIRSR" id="PIRSR002811-1"/>
    </source>
</evidence>
<dbReference type="InterPro" id="IPR037068">
    <property type="entry name" value="DNA_primase_core_N_sf"/>
</dbReference>
<dbReference type="Proteomes" id="UP000705867">
    <property type="component" value="Unassembled WGS sequence"/>
</dbReference>
<comment type="subunit">
    <text evidence="12">Monomer. Interacts with DnaB.</text>
</comment>
<evidence type="ECO:0000256" key="11">
    <source>
        <dbReference type="ARBA" id="ARBA00023163"/>
    </source>
</evidence>
<accession>A0A953LWP0</accession>
<dbReference type="InterPro" id="IPR006295">
    <property type="entry name" value="DNA_primase_DnaG"/>
</dbReference>
<dbReference type="GO" id="GO:0003899">
    <property type="term" value="F:DNA-directed RNA polymerase activity"/>
    <property type="evidence" value="ECO:0007669"/>
    <property type="project" value="UniProtKB-UniRule"/>
</dbReference>
<keyword evidence="5 12" id="KW-0235">DNA replication</keyword>
<dbReference type="GO" id="GO:0003677">
    <property type="term" value="F:DNA binding"/>
    <property type="evidence" value="ECO:0007669"/>
    <property type="project" value="UniProtKB-KW"/>
</dbReference>
<dbReference type="InterPro" id="IPR034151">
    <property type="entry name" value="TOPRIM_DnaG_bac"/>
</dbReference>
<dbReference type="PROSITE" id="PS50880">
    <property type="entry name" value="TOPRIM"/>
    <property type="match status" value="1"/>
</dbReference>
<protein>
    <recommendedName>
        <fullName evidence="12 13">DNA primase</fullName>
        <ecNumber evidence="12">2.7.7.101</ecNumber>
    </recommendedName>
</protein>
<evidence type="ECO:0000256" key="9">
    <source>
        <dbReference type="ARBA" id="ARBA00022842"/>
    </source>
</evidence>
<dbReference type="SUPFAM" id="SSF56731">
    <property type="entry name" value="DNA primase core"/>
    <property type="match status" value="1"/>
</dbReference>
<evidence type="ECO:0000256" key="6">
    <source>
        <dbReference type="ARBA" id="ARBA00022723"/>
    </source>
</evidence>
<keyword evidence="3 12" id="KW-0808">Transferase</keyword>
<evidence type="ECO:0000256" key="10">
    <source>
        <dbReference type="ARBA" id="ARBA00023125"/>
    </source>
</evidence>
<comment type="cofactor">
    <cofactor evidence="12 13 14">
        <name>Zn(2+)</name>
        <dbReference type="ChEBI" id="CHEBI:29105"/>
    </cofactor>
    <text evidence="12 13 14">Binds 1 zinc ion per monomer.</text>
</comment>
<dbReference type="Gene3D" id="3.40.1360.10">
    <property type="match status" value="1"/>
</dbReference>
<dbReference type="AlphaFoldDB" id="A0A953LWP0"/>
<dbReference type="PIRSF" id="PIRSF002811">
    <property type="entry name" value="DnaG"/>
    <property type="match status" value="1"/>
</dbReference>
<evidence type="ECO:0000256" key="4">
    <source>
        <dbReference type="ARBA" id="ARBA00022695"/>
    </source>
</evidence>
<dbReference type="PANTHER" id="PTHR30313:SF2">
    <property type="entry name" value="DNA PRIMASE"/>
    <property type="match status" value="1"/>
</dbReference>
<comment type="function">
    <text evidence="12 13">RNA polymerase that catalyzes the synthesis of short RNA molecules used as primers for DNA polymerase during DNA replication.</text>
</comment>
<dbReference type="EC" id="2.7.7.101" evidence="12"/>
<dbReference type="EMBL" id="JAIOIV010000066">
    <property type="protein sequence ID" value="MBZ0156136.1"/>
    <property type="molecule type" value="Genomic_DNA"/>
</dbReference>
<dbReference type="Gene3D" id="3.90.580.10">
    <property type="entry name" value="Zinc finger, CHC2-type domain"/>
    <property type="match status" value="1"/>
</dbReference>
<sequence>MKPDTIVEEIKSKIDIVSLIAEHIDLKRSGQNYKGLCPFHSEKTPSFMVNPSKQIFHCFGCGKGGDVFSFIMEYEGMNFQEAITYLSDKAGIRIEDYRSESKANRSLKEDLYAINREALAFFKDNMRPSRQTMAYLKERGLADETVERFSLGYSRQERNALFTHLTKRKFPPEHIKASGLVYFGDREPFDFFRDRLMFPLLDLQDRVIAFGGRIMTSSGSSPKYLNSPESLIFKKGEACYGLNHAKSAISKKGYSIIVEGYMDALLCHQYGFDTTVAPLGTALTAGHLKKLRRFSDKLLLVFDGDAAGVSATKRALELVYAEGMAAKVLPLPQGEDPDTFLRKYGSEQFRTRMGSALTPVGFLLRASGKNRIDGVKALLRLLASCPDSLMREEALRELADKSGMNETALREELKDIRQSPSRQGRHQAGGGPGAPAQEGTSGPAEMSREERMLLLALLSAPDRAVPVLDRVPLDSRGSGFARGLFEKIKTAFVPGAADGLSTERLLALCNGEEKRLVTQLSVSPEIDEENVEVVIEECLRKIAVKDLEKQIRSAGEAGDVERLQSLLLQKRKKLSKNSGSLSR</sequence>
<dbReference type="Pfam" id="PF13155">
    <property type="entry name" value="Toprim_2"/>
    <property type="match status" value="1"/>
</dbReference>
<keyword evidence="9" id="KW-0460">Magnesium</keyword>
<feature type="zinc finger region" description="CHC2-type" evidence="12 14">
    <location>
        <begin position="37"/>
        <end position="61"/>
    </location>
</feature>
<evidence type="ECO:0000256" key="2">
    <source>
        <dbReference type="ARBA" id="ARBA00022515"/>
    </source>
</evidence>
<keyword evidence="6 12" id="KW-0479">Metal-binding</keyword>
<dbReference type="PANTHER" id="PTHR30313">
    <property type="entry name" value="DNA PRIMASE"/>
    <property type="match status" value="1"/>
</dbReference>
<dbReference type="Pfam" id="PF08275">
    <property type="entry name" value="DNAG_N"/>
    <property type="match status" value="1"/>
</dbReference>
<evidence type="ECO:0000256" key="1">
    <source>
        <dbReference type="ARBA" id="ARBA00022478"/>
    </source>
</evidence>
<keyword evidence="4 12" id="KW-0548">Nucleotidyltransferase</keyword>
<dbReference type="InterPro" id="IPR030846">
    <property type="entry name" value="DnaG_bac"/>
</dbReference>
<feature type="domain" description="Toprim" evidence="16">
    <location>
        <begin position="253"/>
        <end position="336"/>
    </location>
</feature>
<comment type="caution">
    <text evidence="17">The sequence shown here is derived from an EMBL/GenBank/DDBJ whole genome shotgun (WGS) entry which is preliminary data.</text>
</comment>
<dbReference type="InterPro" id="IPR006171">
    <property type="entry name" value="TOPRIM_dom"/>
</dbReference>
<evidence type="ECO:0000256" key="5">
    <source>
        <dbReference type="ARBA" id="ARBA00022705"/>
    </source>
</evidence>
<dbReference type="InterPro" id="IPR036977">
    <property type="entry name" value="DNA_primase_Znf_CHC2"/>
</dbReference>
<feature type="region of interest" description="Disordered" evidence="15">
    <location>
        <begin position="414"/>
        <end position="446"/>
    </location>
</feature>
<evidence type="ECO:0000256" key="12">
    <source>
        <dbReference type="HAMAP-Rule" id="MF_00974"/>
    </source>
</evidence>
<dbReference type="SMART" id="SM00400">
    <property type="entry name" value="ZnF_CHCC"/>
    <property type="match status" value="1"/>
</dbReference>
<evidence type="ECO:0000256" key="7">
    <source>
        <dbReference type="ARBA" id="ARBA00022771"/>
    </source>
</evidence>
<dbReference type="NCBIfam" id="TIGR01391">
    <property type="entry name" value="dnaG"/>
    <property type="match status" value="1"/>
</dbReference>
<evidence type="ECO:0000256" key="15">
    <source>
        <dbReference type="SAM" id="MobiDB-lite"/>
    </source>
</evidence>
<keyword evidence="2 12" id="KW-0639">Primosome</keyword>
<evidence type="ECO:0000256" key="3">
    <source>
        <dbReference type="ARBA" id="ARBA00022679"/>
    </source>
</evidence>
<evidence type="ECO:0000313" key="17">
    <source>
        <dbReference type="EMBL" id="MBZ0156136.1"/>
    </source>
</evidence>
<evidence type="ECO:0000256" key="13">
    <source>
        <dbReference type="PIRNR" id="PIRNR002811"/>
    </source>
</evidence>
<dbReference type="GO" id="GO:0005737">
    <property type="term" value="C:cytoplasm"/>
    <property type="evidence" value="ECO:0007669"/>
    <property type="project" value="TreeGrafter"/>
</dbReference>
<dbReference type="CDD" id="cd03364">
    <property type="entry name" value="TOPRIM_DnaG_primases"/>
    <property type="match status" value="1"/>
</dbReference>
<dbReference type="InterPro" id="IPR013264">
    <property type="entry name" value="DNAG_N"/>
</dbReference>
<reference evidence="17" key="2">
    <citation type="submission" date="2021-08" db="EMBL/GenBank/DDBJ databases">
        <authorList>
            <person name="Dalcin Martins P."/>
        </authorList>
    </citation>
    <scope>NUCLEOTIDE SEQUENCE</scope>
    <source>
        <strain evidence="17">MAG_39</strain>
    </source>
</reference>
<reference evidence="17" key="1">
    <citation type="journal article" date="2021" name="bioRxiv">
        <title>Unraveling nitrogen, sulfur and carbon metabolic pathways and microbial community transcriptional responses to substrate deprivation and toxicity stresses in a bioreactor mimicking anoxic brackish coastal sediment conditions.</title>
        <authorList>
            <person name="Martins P.D."/>
            <person name="Echeveste M.J."/>
            <person name="Arshad A."/>
            <person name="Kurth J."/>
            <person name="Ouboter H."/>
            <person name="Jetten M.S.M."/>
            <person name="Welte C.U."/>
        </authorList>
    </citation>
    <scope>NUCLEOTIDE SEQUENCE</scope>
    <source>
        <strain evidence="17">MAG_39</strain>
    </source>
</reference>
<dbReference type="GO" id="GO:1990077">
    <property type="term" value="C:primosome complex"/>
    <property type="evidence" value="ECO:0007669"/>
    <property type="project" value="UniProtKB-KW"/>
</dbReference>
<keyword evidence="7 12" id="KW-0863">Zinc-finger</keyword>
<dbReference type="Pfam" id="PF01807">
    <property type="entry name" value="Zn_ribbon_DnaG"/>
    <property type="match status" value="1"/>
</dbReference>
<dbReference type="SUPFAM" id="SSF57783">
    <property type="entry name" value="Zinc beta-ribbon"/>
    <property type="match status" value="1"/>
</dbReference>
<dbReference type="GO" id="GO:0008270">
    <property type="term" value="F:zinc ion binding"/>
    <property type="evidence" value="ECO:0007669"/>
    <property type="project" value="UniProtKB-UniRule"/>
</dbReference>